<feature type="region of interest" description="Disordered" evidence="1">
    <location>
        <begin position="264"/>
        <end position="288"/>
    </location>
</feature>
<dbReference type="Proteomes" id="UP001215151">
    <property type="component" value="Unassembled WGS sequence"/>
</dbReference>
<feature type="domain" description="Heterokaryon incompatibility" evidence="2">
    <location>
        <begin position="35"/>
        <end position="206"/>
    </location>
</feature>
<sequence length="349" mass="39090">MYPFGSAPLPTRLIDCSDLECLRIIEASPDMRGTYIALSYVWGEDQPHRTTEMNLSSYKVKIDPAILPRTILDAIHVTRALGIYLLWIDSLCIVQDSEKDLHHELARMRDVYRHAYLTIDAASAAKVSEGFLQDRGLNPMPDAILPFICPPGNPSGQPVDTRQVGMVYVAQENATYSTSSDLEYKLIDGTSKFRSYTVSRGWCFQEWLLSTRLLAFTDIPESRISEELSITIQNNWHECQTRSSSAMDTSHMALTNGRRYIDGGGTSLRTTPAANSPIRPTSSSQSQRWRRCLRPHSARTILLAFGVILSLLIYSGKQTHHNTAPKRLYIVAPHGRGHLPMTPSTSIIP</sequence>
<accession>A0AAD7U039</accession>
<name>A0AAD7U039_9APHY</name>
<dbReference type="InterPro" id="IPR010730">
    <property type="entry name" value="HET"/>
</dbReference>
<protein>
    <recommendedName>
        <fullName evidence="2">Heterokaryon incompatibility domain-containing protein</fullName>
    </recommendedName>
</protein>
<dbReference type="EMBL" id="JAPEVG010000033">
    <property type="protein sequence ID" value="KAJ8494677.1"/>
    <property type="molecule type" value="Genomic_DNA"/>
</dbReference>
<evidence type="ECO:0000313" key="4">
    <source>
        <dbReference type="Proteomes" id="UP001215151"/>
    </source>
</evidence>
<keyword evidence="4" id="KW-1185">Reference proteome</keyword>
<dbReference type="Pfam" id="PF06985">
    <property type="entry name" value="HET"/>
    <property type="match status" value="1"/>
</dbReference>
<comment type="caution">
    <text evidence="3">The sequence shown here is derived from an EMBL/GenBank/DDBJ whole genome shotgun (WGS) entry which is preliminary data.</text>
</comment>
<dbReference type="AlphaFoldDB" id="A0AAD7U039"/>
<organism evidence="3 4">
    <name type="scientific">Trametes cubensis</name>
    <dbReference type="NCBI Taxonomy" id="1111947"/>
    <lineage>
        <taxon>Eukaryota</taxon>
        <taxon>Fungi</taxon>
        <taxon>Dikarya</taxon>
        <taxon>Basidiomycota</taxon>
        <taxon>Agaricomycotina</taxon>
        <taxon>Agaricomycetes</taxon>
        <taxon>Polyporales</taxon>
        <taxon>Polyporaceae</taxon>
        <taxon>Trametes</taxon>
    </lineage>
</organism>
<evidence type="ECO:0000313" key="3">
    <source>
        <dbReference type="EMBL" id="KAJ8494677.1"/>
    </source>
</evidence>
<proteinExistence type="predicted"/>
<dbReference type="PANTHER" id="PTHR33112:SF16">
    <property type="entry name" value="HETEROKARYON INCOMPATIBILITY DOMAIN-CONTAINING PROTEIN"/>
    <property type="match status" value="1"/>
</dbReference>
<evidence type="ECO:0000256" key="1">
    <source>
        <dbReference type="SAM" id="MobiDB-lite"/>
    </source>
</evidence>
<dbReference type="PANTHER" id="PTHR33112">
    <property type="entry name" value="DOMAIN PROTEIN, PUTATIVE-RELATED"/>
    <property type="match status" value="1"/>
</dbReference>
<reference evidence="3" key="1">
    <citation type="submission" date="2022-11" db="EMBL/GenBank/DDBJ databases">
        <title>Genome Sequence of Cubamyces cubensis.</title>
        <authorList>
            <person name="Buettner E."/>
        </authorList>
    </citation>
    <scope>NUCLEOTIDE SEQUENCE</scope>
    <source>
        <strain evidence="3">MPL-01</strain>
    </source>
</reference>
<evidence type="ECO:0000259" key="2">
    <source>
        <dbReference type="Pfam" id="PF06985"/>
    </source>
</evidence>
<feature type="compositionally biased region" description="Polar residues" evidence="1">
    <location>
        <begin position="267"/>
        <end position="287"/>
    </location>
</feature>
<gene>
    <name evidence="3" type="ORF">ONZ51_g2141</name>
</gene>